<proteinExistence type="predicted"/>
<keyword evidence="2" id="KW-0472">Membrane</keyword>
<name>A0A7S9KLM0_EPIFF</name>
<gene>
    <name evidence="3" type="ORF">C2857_005912</name>
</gene>
<organism evidence="3 4">
    <name type="scientific">Epichloe festucae (strain Fl1)</name>
    <dbReference type="NCBI Taxonomy" id="877507"/>
    <lineage>
        <taxon>Eukaryota</taxon>
        <taxon>Fungi</taxon>
        <taxon>Dikarya</taxon>
        <taxon>Ascomycota</taxon>
        <taxon>Pezizomycotina</taxon>
        <taxon>Sordariomycetes</taxon>
        <taxon>Hypocreomycetidae</taxon>
        <taxon>Hypocreales</taxon>
        <taxon>Clavicipitaceae</taxon>
        <taxon>Epichloe</taxon>
    </lineage>
</organism>
<keyword evidence="2" id="KW-0812">Transmembrane</keyword>
<dbReference type="EMBL" id="CP031385">
    <property type="protein sequence ID" value="QPG94401.1"/>
    <property type="molecule type" value="Genomic_DNA"/>
</dbReference>
<accession>A0A7S9KLM0</accession>
<feature type="region of interest" description="Disordered" evidence="1">
    <location>
        <begin position="34"/>
        <end position="58"/>
    </location>
</feature>
<feature type="transmembrane region" description="Helical" evidence="2">
    <location>
        <begin position="6"/>
        <end position="29"/>
    </location>
</feature>
<evidence type="ECO:0000313" key="4">
    <source>
        <dbReference type="Proteomes" id="UP000594364"/>
    </source>
</evidence>
<dbReference type="AlphaFoldDB" id="A0A7S9KLM0"/>
<reference evidence="3 4" key="1">
    <citation type="journal article" date="2018" name="PLoS Genet.">
        <title>Repeat elements organise 3D genome structure and mediate transcription in the filamentous fungus Epichloe festucae.</title>
        <authorList>
            <person name="Winter D.J."/>
            <person name="Ganley A.R.D."/>
            <person name="Young C.A."/>
            <person name="Liachko I."/>
            <person name="Schardl C.L."/>
            <person name="Dupont P.Y."/>
            <person name="Berry D."/>
            <person name="Ram A."/>
            <person name="Scott B."/>
            <person name="Cox M.P."/>
        </authorList>
    </citation>
    <scope>NUCLEOTIDE SEQUENCE [LARGE SCALE GENOMIC DNA]</scope>
    <source>
        <strain evidence="3 4">Fl1</strain>
    </source>
</reference>
<protein>
    <submittedName>
        <fullName evidence="3">Uncharacterized protein</fullName>
    </submittedName>
</protein>
<keyword evidence="4" id="KW-1185">Reference proteome</keyword>
<keyword evidence="2" id="KW-1133">Transmembrane helix</keyword>
<dbReference type="Proteomes" id="UP000594364">
    <property type="component" value="Chromosome 1"/>
</dbReference>
<sequence length="58" mass="6300">MGLAKAAFKIIVIPIVIVFVLAVLAVVLIKIKRRRSKQKHIQGGEFPPPAPLQPPGYA</sequence>
<evidence type="ECO:0000313" key="3">
    <source>
        <dbReference type="EMBL" id="QPG94401.1"/>
    </source>
</evidence>
<evidence type="ECO:0000256" key="2">
    <source>
        <dbReference type="SAM" id="Phobius"/>
    </source>
</evidence>
<feature type="compositionally biased region" description="Pro residues" evidence="1">
    <location>
        <begin position="46"/>
        <end position="58"/>
    </location>
</feature>
<evidence type="ECO:0000256" key="1">
    <source>
        <dbReference type="SAM" id="MobiDB-lite"/>
    </source>
</evidence>